<evidence type="ECO:0000256" key="4">
    <source>
        <dbReference type="ARBA" id="ARBA00022833"/>
    </source>
</evidence>
<dbReference type="InterPro" id="IPR035896">
    <property type="entry name" value="AN1-like_Znf"/>
</dbReference>
<feature type="domain" description="AN1-type" evidence="6">
    <location>
        <begin position="63"/>
        <end position="111"/>
    </location>
</feature>
<dbReference type="InterPro" id="IPR000058">
    <property type="entry name" value="Znf_AN1"/>
</dbReference>
<reference evidence="8" key="1">
    <citation type="submission" date="2024-07" db="EMBL/GenBank/DDBJ databases">
        <title>Two chromosome-level genome assemblies of Korean endemic species Abeliophyllum distichum and Forsythia ovata (Oleaceae).</title>
        <authorList>
            <person name="Jang H."/>
        </authorList>
    </citation>
    <scope>NUCLEOTIDE SEQUENCE [LARGE SCALE GENOMIC DNA]</scope>
</reference>
<keyword evidence="8" id="KW-1185">Reference proteome</keyword>
<name>A0ABD1TFM7_9LAMI</name>
<keyword evidence="3 5" id="KW-0863">Zinc-finger</keyword>
<comment type="caution">
    <text evidence="7">The sequence shown here is derived from an EMBL/GenBank/DDBJ whole genome shotgun (WGS) entry which is preliminary data.</text>
</comment>
<dbReference type="EMBL" id="JBFOLK010000005">
    <property type="protein sequence ID" value="KAL2511522.1"/>
    <property type="molecule type" value="Genomic_DNA"/>
</dbReference>
<evidence type="ECO:0000259" key="6">
    <source>
        <dbReference type="PROSITE" id="PS51039"/>
    </source>
</evidence>
<comment type="function">
    <text evidence="1">May be involved in environmental stress response.</text>
</comment>
<gene>
    <name evidence="7" type="ORF">Adt_17122</name>
</gene>
<dbReference type="PANTHER" id="PTHR10634:SF22">
    <property type="entry name" value="ZINC FINGER A20 AND AN1 DOMAIN-CONTAINING STRESS-ASSOCIATED PROTEIN 5"/>
    <property type="match status" value="1"/>
</dbReference>
<dbReference type="PANTHER" id="PTHR10634">
    <property type="entry name" value="AN1-TYPE ZINC FINGER PROTEIN"/>
    <property type="match status" value="1"/>
</dbReference>
<dbReference type="GO" id="GO:0008270">
    <property type="term" value="F:zinc ion binding"/>
    <property type="evidence" value="ECO:0007669"/>
    <property type="project" value="UniProtKB-KW"/>
</dbReference>
<dbReference type="Gene3D" id="4.10.1110.10">
    <property type="entry name" value="AN1-like Zinc finger"/>
    <property type="match status" value="1"/>
</dbReference>
<dbReference type="InterPro" id="IPR050652">
    <property type="entry name" value="AN1_A20_ZnFinger"/>
</dbReference>
<dbReference type="Proteomes" id="UP001604336">
    <property type="component" value="Unassembled WGS sequence"/>
</dbReference>
<evidence type="ECO:0000256" key="3">
    <source>
        <dbReference type="ARBA" id="ARBA00022771"/>
    </source>
</evidence>
<evidence type="ECO:0000313" key="7">
    <source>
        <dbReference type="EMBL" id="KAL2511522.1"/>
    </source>
</evidence>
<keyword evidence="2" id="KW-0479">Metal-binding</keyword>
<evidence type="ECO:0000256" key="5">
    <source>
        <dbReference type="PROSITE-ProRule" id="PRU00449"/>
    </source>
</evidence>
<protein>
    <submittedName>
        <fullName evidence="7">Zn-finger protein</fullName>
    </submittedName>
</protein>
<evidence type="ECO:0000256" key="1">
    <source>
        <dbReference type="ARBA" id="ARBA00003732"/>
    </source>
</evidence>
<organism evidence="7 8">
    <name type="scientific">Abeliophyllum distichum</name>
    <dbReference type="NCBI Taxonomy" id="126358"/>
    <lineage>
        <taxon>Eukaryota</taxon>
        <taxon>Viridiplantae</taxon>
        <taxon>Streptophyta</taxon>
        <taxon>Embryophyta</taxon>
        <taxon>Tracheophyta</taxon>
        <taxon>Spermatophyta</taxon>
        <taxon>Magnoliopsida</taxon>
        <taxon>eudicotyledons</taxon>
        <taxon>Gunneridae</taxon>
        <taxon>Pentapetalae</taxon>
        <taxon>asterids</taxon>
        <taxon>lamiids</taxon>
        <taxon>Lamiales</taxon>
        <taxon>Oleaceae</taxon>
        <taxon>Forsythieae</taxon>
        <taxon>Abeliophyllum</taxon>
    </lineage>
</organism>
<proteinExistence type="predicted"/>
<dbReference type="Pfam" id="PF01428">
    <property type="entry name" value="zf-AN1"/>
    <property type="match status" value="1"/>
</dbReference>
<dbReference type="SMART" id="SM00154">
    <property type="entry name" value="ZnF_AN1"/>
    <property type="match status" value="1"/>
</dbReference>
<dbReference type="PROSITE" id="PS51039">
    <property type="entry name" value="ZF_AN1"/>
    <property type="match status" value="1"/>
</dbReference>
<sequence>MQKNVIIATAVGSTFAVVTGTNGSKKLFRSGLSSRSSMESKLNSIETSKNLKKEDTNSTEAVPMKWEVRWYSDCRKKVALTEFRCKCGELFYVDHHYSDRHDCSYDYKLAVGISVFEGKFVLWVGF</sequence>
<dbReference type="SUPFAM" id="SSF118310">
    <property type="entry name" value="AN1-like Zinc finger"/>
    <property type="match status" value="1"/>
</dbReference>
<keyword evidence="4" id="KW-0862">Zinc</keyword>
<evidence type="ECO:0000313" key="8">
    <source>
        <dbReference type="Proteomes" id="UP001604336"/>
    </source>
</evidence>
<evidence type="ECO:0000256" key="2">
    <source>
        <dbReference type="ARBA" id="ARBA00022723"/>
    </source>
</evidence>
<accession>A0ABD1TFM7</accession>
<dbReference type="AlphaFoldDB" id="A0ABD1TFM7"/>